<dbReference type="EMBL" id="VEPZ02000784">
    <property type="protein sequence ID" value="KAE8719580.1"/>
    <property type="molecule type" value="Genomic_DNA"/>
</dbReference>
<sequence>MEKVFVNCRSWFPCFISLSRSWQLGNDLQESVSHGFESLVANLGVSTGVGCQIYHPVLLKEVGAYSHSAEVLVINIMLSLVIEDPTVWVHDKRCAVVHDEEVE</sequence>
<name>A0A6A3BRM9_HIBSY</name>
<reference evidence="1" key="1">
    <citation type="submission" date="2019-09" db="EMBL/GenBank/DDBJ databases">
        <title>Draft genome information of white flower Hibiscus syriacus.</title>
        <authorList>
            <person name="Kim Y.-M."/>
        </authorList>
    </citation>
    <scope>NUCLEOTIDE SEQUENCE [LARGE SCALE GENOMIC DNA]</scope>
    <source>
        <strain evidence="1">YM2019G1</strain>
    </source>
</reference>
<gene>
    <name evidence="1" type="ORF">F3Y22_tig00109945pilonHSYRG00329</name>
</gene>
<dbReference type="Proteomes" id="UP000436088">
    <property type="component" value="Unassembled WGS sequence"/>
</dbReference>
<evidence type="ECO:0000313" key="2">
    <source>
        <dbReference type="Proteomes" id="UP000436088"/>
    </source>
</evidence>
<keyword evidence="2" id="KW-1185">Reference proteome</keyword>
<dbReference type="AlphaFoldDB" id="A0A6A3BRM9"/>
<protein>
    <submittedName>
        <fullName evidence="1">Uncharacterized protein</fullName>
    </submittedName>
</protein>
<evidence type="ECO:0000313" key="1">
    <source>
        <dbReference type="EMBL" id="KAE8719580.1"/>
    </source>
</evidence>
<proteinExistence type="predicted"/>
<accession>A0A6A3BRM9</accession>
<organism evidence="1 2">
    <name type="scientific">Hibiscus syriacus</name>
    <name type="common">Rose of Sharon</name>
    <dbReference type="NCBI Taxonomy" id="106335"/>
    <lineage>
        <taxon>Eukaryota</taxon>
        <taxon>Viridiplantae</taxon>
        <taxon>Streptophyta</taxon>
        <taxon>Embryophyta</taxon>
        <taxon>Tracheophyta</taxon>
        <taxon>Spermatophyta</taxon>
        <taxon>Magnoliopsida</taxon>
        <taxon>eudicotyledons</taxon>
        <taxon>Gunneridae</taxon>
        <taxon>Pentapetalae</taxon>
        <taxon>rosids</taxon>
        <taxon>malvids</taxon>
        <taxon>Malvales</taxon>
        <taxon>Malvaceae</taxon>
        <taxon>Malvoideae</taxon>
        <taxon>Hibiscus</taxon>
    </lineage>
</organism>
<comment type="caution">
    <text evidence="1">The sequence shown here is derived from an EMBL/GenBank/DDBJ whole genome shotgun (WGS) entry which is preliminary data.</text>
</comment>